<gene>
    <name evidence="8" type="ORF">LCGC14_0490430</name>
</gene>
<feature type="domain" description="EamA" evidence="7">
    <location>
        <begin position="169"/>
        <end position="319"/>
    </location>
</feature>
<comment type="subcellular location">
    <subcellularLocation>
        <location evidence="1">Cell membrane</location>
        <topology evidence="1">Multi-pass membrane protein</topology>
    </subcellularLocation>
</comment>
<dbReference type="PANTHER" id="PTHR32322">
    <property type="entry name" value="INNER MEMBRANE TRANSPORTER"/>
    <property type="match status" value="1"/>
</dbReference>
<dbReference type="AlphaFoldDB" id="A0A0F9SQ18"/>
<accession>A0A0F9SQ18</accession>
<feature type="transmembrane region" description="Helical" evidence="6">
    <location>
        <begin position="241"/>
        <end position="264"/>
    </location>
</feature>
<feature type="transmembrane region" description="Helical" evidence="6">
    <location>
        <begin position="86"/>
        <end position="107"/>
    </location>
</feature>
<feature type="transmembrane region" description="Helical" evidence="6">
    <location>
        <begin position="301"/>
        <end position="319"/>
    </location>
</feature>
<comment type="caution">
    <text evidence="8">The sequence shown here is derived from an EMBL/GenBank/DDBJ whole genome shotgun (WGS) entry which is preliminary data.</text>
</comment>
<dbReference type="GO" id="GO:0005886">
    <property type="term" value="C:plasma membrane"/>
    <property type="evidence" value="ECO:0007669"/>
    <property type="project" value="UniProtKB-SubCell"/>
</dbReference>
<evidence type="ECO:0000256" key="3">
    <source>
        <dbReference type="ARBA" id="ARBA00022692"/>
    </source>
</evidence>
<dbReference type="Pfam" id="PF00892">
    <property type="entry name" value="EamA"/>
    <property type="match status" value="2"/>
</dbReference>
<dbReference type="InterPro" id="IPR000620">
    <property type="entry name" value="EamA_dom"/>
</dbReference>
<reference evidence="8" key="1">
    <citation type="journal article" date="2015" name="Nature">
        <title>Complex archaea that bridge the gap between prokaryotes and eukaryotes.</title>
        <authorList>
            <person name="Spang A."/>
            <person name="Saw J.H."/>
            <person name="Jorgensen S.L."/>
            <person name="Zaremba-Niedzwiedzka K."/>
            <person name="Martijn J."/>
            <person name="Lind A.E."/>
            <person name="van Eijk R."/>
            <person name="Schleper C."/>
            <person name="Guy L."/>
            <person name="Ettema T.J."/>
        </authorList>
    </citation>
    <scope>NUCLEOTIDE SEQUENCE</scope>
</reference>
<protein>
    <recommendedName>
        <fullName evidence="7">EamA domain-containing protein</fullName>
    </recommendedName>
</protein>
<keyword evidence="3 6" id="KW-0812">Transmembrane</keyword>
<evidence type="ECO:0000256" key="5">
    <source>
        <dbReference type="ARBA" id="ARBA00023136"/>
    </source>
</evidence>
<evidence type="ECO:0000256" key="6">
    <source>
        <dbReference type="SAM" id="Phobius"/>
    </source>
</evidence>
<evidence type="ECO:0000259" key="7">
    <source>
        <dbReference type="Pfam" id="PF00892"/>
    </source>
</evidence>
<feature type="transmembrane region" description="Helical" evidence="6">
    <location>
        <begin position="207"/>
        <end position="229"/>
    </location>
</feature>
<sequence>MNSTSSDNRKSEIIAYALLILTTVIWGGTWPIGRWLVSEDVGGLTIPPLMIAAIRYFLAILCFFLILKIQEGTLNWHYAKENWKLLVFMGLTSVTIYQACYLIGEIFTAASDASIMVTTNAIWVVILSSKLLKTEFFTWSKGVGILLGFVAIIIVVGYSPNIEVPNRILGDILILAAAFAYAVYTITSRFFLNKTQNNPESFQPTSLWIITWVSFFGFIITTPIALLISPEFLNPSQYLEIPVRIWVGIAYLAFFSTVGAYTFYLEGIKRLSASRAAIFLTLVPLFGVILSAIFLKERFDIFIYPIALLLVILGIILVNRNSSNNKKEKNSIIL</sequence>
<feature type="transmembrane region" description="Helical" evidence="6">
    <location>
        <begin position="168"/>
        <end position="186"/>
    </location>
</feature>
<dbReference type="PANTHER" id="PTHR32322:SF18">
    <property type="entry name" value="S-ADENOSYLMETHIONINE_S-ADENOSYLHOMOCYSTEINE TRANSPORTER"/>
    <property type="match status" value="1"/>
</dbReference>
<dbReference type="InterPro" id="IPR050638">
    <property type="entry name" value="AA-Vitamin_Transporters"/>
</dbReference>
<evidence type="ECO:0000256" key="1">
    <source>
        <dbReference type="ARBA" id="ARBA00004651"/>
    </source>
</evidence>
<feature type="transmembrane region" description="Helical" evidence="6">
    <location>
        <begin position="113"/>
        <end position="132"/>
    </location>
</feature>
<name>A0A0F9SQ18_9ZZZZ</name>
<dbReference type="InterPro" id="IPR037185">
    <property type="entry name" value="EmrE-like"/>
</dbReference>
<feature type="transmembrane region" description="Helical" evidence="6">
    <location>
        <begin position="276"/>
        <end position="295"/>
    </location>
</feature>
<organism evidence="8">
    <name type="scientific">marine sediment metagenome</name>
    <dbReference type="NCBI Taxonomy" id="412755"/>
    <lineage>
        <taxon>unclassified sequences</taxon>
        <taxon>metagenomes</taxon>
        <taxon>ecological metagenomes</taxon>
    </lineage>
</organism>
<feature type="transmembrane region" description="Helical" evidence="6">
    <location>
        <begin position="144"/>
        <end position="162"/>
    </location>
</feature>
<keyword evidence="4 6" id="KW-1133">Transmembrane helix</keyword>
<evidence type="ECO:0000313" key="8">
    <source>
        <dbReference type="EMBL" id="KKN64557.1"/>
    </source>
</evidence>
<keyword evidence="5 6" id="KW-0472">Membrane</keyword>
<keyword evidence="2" id="KW-1003">Cell membrane</keyword>
<evidence type="ECO:0000256" key="4">
    <source>
        <dbReference type="ARBA" id="ARBA00022989"/>
    </source>
</evidence>
<feature type="transmembrane region" description="Helical" evidence="6">
    <location>
        <begin position="12"/>
        <end position="32"/>
    </location>
</feature>
<dbReference type="EMBL" id="LAZR01000551">
    <property type="protein sequence ID" value="KKN64557.1"/>
    <property type="molecule type" value="Genomic_DNA"/>
</dbReference>
<dbReference type="SUPFAM" id="SSF103481">
    <property type="entry name" value="Multidrug resistance efflux transporter EmrE"/>
    <property type="match status" value="2"/>
</dbReference>
<evidence type="ECO:0000256" key="2">
    <source>
        <dbReference type="ARBA" id="ARBA00022475"/>
    </source>
</evidence>
<feature type="transmembrane region" description="Helical" evidence="6">
    <location>
        <begin position="44"/>
        <end position="66"/>
    </location>
</feature>
<proteinExistence type="predicted"/>
<feature type="domain" description="EamA" evidence="7">
    <location>
        <begin position="14"/>
        <end position="156"/>
    </location>
</feature>